<evidence type="ECO:0008006" key="4">
    <source>
        <dbReference type="Google" id="ProtNLM"/>
    </source>
</evidence>
<dbReference type="Proteomes" id="UP001374535">
    <property type="component" value="Chromosome 10"/>
</dbReference>
<accession>A0AAQ3MM55</accession>
<name>A0AAQ3MM55_VIGMU</name>
<sequence>MTSEPCMSTSFEESCELMEEQLEGKTVGTSSVSCFLLLFVCCCCCFFFLNCAVLLCCLVLLLVVVVVFVFEAVLVDVAAVVALPEGAIFLRQGGKSLFWRGLV</sequence>
<keyword evidence="1" id="KW-1133">Transmembrane helix</keyword>
<organism evidence="2 3">
    <name type="scientific">Vigna mungo</name>
    <name type="common">Black gram</name>
    <name type="synonym">Phaseolus mungo</name>
    <dbReference type="NCBI Taxonomy" id="3915"/>
    <lineage>
        <taxon>Eukaryota</taxon>
        <taxon>Viridiplantae</taxon>
        <taxon>Streptophyta</taxon>
        <taxon>Embryophyta</taxon>
        <taxon>Tracheophyta</taxon>
        <taxon>Spermatophyta</taxon>
        <taxon>Magnoliopsida</taxon>
        <taxon>eudicotyledons</taxon>
        <taxon>Gunneridae</taxon>
        <taxon>Pentapetalae</taxon>
        <taxon>rosids</taxon>
        <taxon>fabids</taxon>
        <taxon>Fabales</taxon>
        <taxon>Fabaceae</taxon>
        <taxon>Papilionoideae</taxon>
        <taxon>50 kb inversion clade</taxon>
        <taxon>NPAAA clade</taxon>
        <taxon>indigoferoid/millettioid clade</taxon>
        <taxon>Phaseoleae</taxon>
        <taxon>Vigna</taxon>
    </lineage>
</organism>
<keyword evidence="1" id="KW-0472">Membrane</keyword>
<gene>
    <name evidence="2" type="ORF">V8G54_031997</name>
</gene>
<dbReference type="EMBL" id="CP144691">
    <property type="protein sequence ID" value="WVY92909.1"/>
    <property type="molecule type" value="Genomic_DNA"/>
</dbReference>
<feature type="transmembrane region" description="Helical" evidence="1">
    <location>
        <begin position="35"/>
        <end position="62"/>
    </location>
</feature>
<proteinExistence type="predicted"/>
<evidence type="ECO:0000313" key="3">
    <source>
        <dbReference type="Proteomes" id="UP001374535"/>
    </source>
</evidence>
<dbReference type="AlphaFoldDB" id="A0AAQ3MM55"/>
<protein>
    <recommendedName>
        <fullName evidence="4">Transmembrane protein</fullName>
    </recommendedName>
</protein>
<reference evidence="2 3" key="1">
    <citation type="journal article" date="2023" name="Life. Sci Alliance">
        <title>Evolutionary insights into 3D genome organization and epigenetic landscape of Vigna mungo.</title>
        <authorList>
            <person name="Junaid A."/>
            <person name="Singh B."/>
            <person name="Bhatia S."/>
        </authorList>
    </citation>
    <scope>NUCLEOTIDE SEQUENCE [LARGE SCALE GENOMIC DNA]</scope>
    <source>
        <strain evidence="2">Urdbean</strain>
    </source>
</reference>
<evidence type="ECO:0000256" key="1">
    <source>
        <dbReference type="SAM" id="Phobius"/>
    </source>
</evidence>
<keyword evidence="3" id="KW-1185">Reference proteome</keyword>
<keyword evidence="1" id="KW-0812">Transmembrane</keyword>
<evidence type="ECO:0000313" key="2">
    <source>
        <dbReference type="EMBL" id="WVY92909.1"/>
    </source>
</evidence>